<organism evidence="11 12">
    <name type="scientific">Tanticharoenia sakaeratensis NBRC 103193</name>
    <dbReference type="NCBI Taxonomy" id="1231623"/>
    <lineage>
        <taxon>Bacteria</taxon>
        <taxon>Pseudomonadati</taxon>
        <taxon>Pseudomonadota</taxon>
        <taxon>Alphaproteobacteria</taxon>
        <taxon>Acetobacterales</taxon>
        <taxon>Acetobacteraceae</taxon>
        <taxon>Tanticharoenia</taxon>
    </lineage>
</organism>
<name>A0A0D6MKD5_9PROT</name>
<sequence>MSRFWNARVHGLSPYVPGEQPRMSGLIKLNTNELPYGPSPRVLEAIRAETGDTLRLYPDPTALALRETIGRHHDVSPAHVFVGNGSDEVLAHAFRALIRDDAPVLYPDVSYSFYPVYAGLFGLETREVPLTPDLCIDVADYTGPCGGIVIANPNAPTGIPLSLDAIRALVTRHPDCTVIVDEAYVDFGGTSAIPLVRDHDNLLVVQTLSKSRALAGLRVGFAIGHPDLIDGLTRVKDSFNSYPLDRLAQVGAIAAIEDEAWLQQTTARVIASREQLVAGLAELDFETLPSATNFILTHHPDRPAADLAAALREQAIIVRHLRHPRIADFLRITVGTDAECDRLLTTLRTILGR</sequence>
<dbReference type="InterPro" id="IPR005861">
    <property type="entry name" value="HisP_aminotrans"/>
</dbReference>
<dbReference type="InterPro" id="IPR050106">
    <property type="entry name" value="HistidinolP_aminotransfase"/>
</dbReference>
<evidence type="ECO:0000256" key="4">
    <source>
        <dbReference type="ARBA" id="ARBA00011738"/>
    </source>
</evidence>
<dbReference type="EMBL" id="BALE01000017">
    <property type="protein sequence ID" value="GAN54134.1"/>
    <property type="molecule type" value="Genomic_DNA"/>
</dbReference>
<evidence type="ECO:0000256" key="9">
    <source>
        <dbReference type="HAMAP-Rule" id="MF_01023"/>
    </source>
</evidence>
<evidence type="ECO:0000313" key="12">
    <source>
        <dbReference type="Proteomes" id="UP000032679"/>
    </source>
</evidence>
<dbReference type="SUPFAM" id="SSF53383">
    <property type="entry name" value="PLP-dependent transferases"/>
    <property type="match status" value="1"/>
</dbReference>
<keyword evidence="12" id="KW-1185">Reference proteome</keyword>
<dbReference type="NCBIfam" id="TIGR01141">
    <property type="entry name" value="hisC"/>
    <property type="match status" value="1"/>
</dbReference>
<keyword evidence="9" id="KW-0368">Histidine biosynthesis</keyword>
<comment type="caution">
    <text evidence="11">The sequence shown here is derived from an EMBL/GenBank/DDBJ whole genome shotgun (WGS) entry which is preliminary data.</text>
</comment>
<keyword evidence="5 9" id="KW-0032">Aminotransferase</keyword>
<evidence type="ECO:0000256" key="7">
    <source>
        <dbReference type="ARBA" id="ARBA00022898"/>
    </source>
</evidence>
<comment type="subunit">
    <text evidence="4 9">Homodimer.</text>
</comment>
<keyword evidence="7 9" id="KW-0663">Pyridoxal phosphate</keyword>
<dbReference type="InterPro" id="IPR015424">
    <property type="entry name" value="PyrdxlP-dep_Trfase"/>
</dbReference>
<comment type="similarity">
    <text evidence="3 9">Belongs to the class-II pyridoxal-phosphate-dependent aminotransferase family. Histidinol-phosphate aminotransferase subfamily.</text>
</comment>
<evidence type="ECO:0000259" key="10">
    <source>
        <dbReference type="Pfam" id="PF00155"/>
    </source>
</evidence>
<dbReference type="HAMAP" id="MF_01023">
    <property type="entry name" value="HisC_aminotrans_2"/>
    <property type="match status" value="1"/>
</dbReference>
<dbReference type="RefSeq" id="WP_048848689.1">
    <property type="nucleotide sequence ID" value="NZ_BALE01000017.1"/>
</dbReference>
<dbReference type="EC" id="2.6.1.9" evidence="9"/>
<dbReference type="Gene3D" id="3.90.1150.10">
    <property type="entry name" value="Aspartate Aminotransferase, domain 1"/>
    <property type="match status" value="1"/>
</dbReference>
<dbReference type="CDD" id="cd00609">
    <property type="entry name" value="AAT_like"/>
    <property type="match status" value="1"/>
</dbReference>
<evidence type="ECO:0000256" key="2">
    <source>
        <dbReference type="ARBA" id="ARBA00005011"/>
    </source>
</evidence>
<dbReference type="InterPro" id="IPR015421">
    <property type="entry name" value="PyrdxlP-dep_Trfase_major"/>
</dbReference>
<dbReference type="STRING" id="1231623.Tasa_017_017"/>
<dbReference type="InterPro" id="IPR004839">
    <property type="entry name" value="Aminotransferase_I/II_large"/>
</dbReference>
<evidence type="ECO:0000313" key="11">
    <source>
        <dbReference type="EMBL" id="GAN54134.1"/>
    </source>
</evidence>
<comment type="catalytic activity">
    <reaction evidence="8 9">
        <text>L-histidinol phosphate + 2-oxoglutarate = 3-(imidazol-4-yl)-2-oxopropyl phosphate + L-glutamate</text>
        <dbReference type="Rhea" id="RHEA:23744"/>
        <dbReference type="ChEBI" id="CHEBI:16810"/>
        <dbReference type="ChEBI" id="CHEBI:29985"/>
        <dbReference type="ChEBI" id="CHEBI:57766"/>
        <dbReference type="ChEBI" id="CHEBI:57980"/>
        <dbReference type="EC" id="2.6.1.9"/>
    </reaction>
</comment>
<dbReference type="InterPro" id="IPR001917">
    <property type="entry name" value="Aminotrans_II_pyridoxalP_BS"/>
</dbReference>
<dbReference type="OrthoDB" id="9809616at2"/>
<dbReference type="GO" id="GO:0000105">
    <property type="term" value="P:L-histidine biosynthetic process"/>
    <property type="evidence" value="ECO:0007669"/>
    <property type="project" value="UniProtKB-UniRule"/>
</dbReference>
<comment type="cofactor">
    <cofactor evidence="1 9">
        <name>pyridoxal 5'-phosphate</name>
        <dbReference type="ChEBI" id="CHEBI:597326"/>
    </cofactor>
</comment>
<dbReference type="PANTHER" id="PTHR43643:SF3">
    <property type="entry name" value="HISTIDINOL-PHOSPHATE AMINOTRANSFERASE"/>
    <property type="match status" value="1"/>
</dbReference>
<dbReference type="PROSITE" id="PS00599">
    <property type="entry name" value="AA_TRANSFER_CLASS_2"/>
    <property type="match status" value="1"/>
</dbReference>
<dbReference type="Proteomes" id="UP000032679">
    <property type="component" value="Unassembled WGS sequence"/>
</dbReference>
<dbReference type="AlphaFoldDB" id="A0A0D6MKD5"/>
<accession>A0A0D6MKD5</accession>
<proteinExistence type="inferred from homology"/>
<dbReference type="GO" id="GO:0004400">
    <property type="term" value="F:histidinol-phosphate transaminase activity"/>
    <property type="evidence" value="ECO:0007669"/>
    <property type="project" value="UniProtKB-UniRule"/>
</dbReference>
<dbReference type="InterPro" id="IPR015422">
    <property type="entry name" value="PyrdxlP-dep_Trfase_small"/>
</dbReference>
<protein>
    <recommendedName>
        <fullName evidence="9">Histidinol-phosphate aminotransferase</fullName>
        <ecNumber evidence="9">2.6.1.9</ecNumber>
    </recommendedName>
    <alternativeName>
        <fullName evidence="9">Imidazole acetol-phosphate transaminase</fullName>
    </alternativeName>
</protein>
<feature type="modified residue" description="N6-(pyridoxal phosphate)lysine" evidence="9">
    <location>
        <position position="210"/>
    </location>
</feature>
<evidence type="ECO:0000256" key="5">
    <source>
        <dbReference type="ARBA" id="ARBA00022576"/>
    </source>
</evidence>
<comment type="pathway">
    <text evidence="2 9">Amino-acid biosynthesis; L-histidine biosynthesis; L-histidine from 5-phospho-alpha-D-ribose 1-diphosphate: step 7/9.</text>
</comment>
<dbReference type="Pfam" id="PF00155">
    <property type="entry name" value="Aminotran_1_2"/>
    <property type="match status" value="1"/>
</dbReference>
<feature type="domain" description="Aminotransferase class I/classII large" evidence="10">
    <location>
        <begin position="26"/>
        <end position="346"/>
    </location>
</feature>
<evidence type="ECO:0000256" key="3">
    <source>
        <dbReference type="ARBA" id="ARBA00007970"/>
    </source>
</evidence>
<evidence type="ECO:0000256" key="6">
    <source>
        <dbReference type="ARBA" id="ARBA00022679"/>
    </source>
</evidence>
<dbReference type="PANTHER" id="PTHR43643">
    <property type="entry name" value="HISTIDINOL-PHOSPHATE AMINOTRANSFERASE 2"/>
    <property type="match status" value="1"/>
</dbReference>
<dbReference type="GO" id="GO:0030170">
    <property type="term" value="F:pyridoxal phosphate binding"/>
    <property type="evidence" value="ECO:0007669"/>
    <property type="project" value="InterPro"/>
</dbReference>
<reference evidence="11 12" key="1">
    <citation type="submission" date="2012-10" db="EMBL/GenBank/DDBJ databases">
        <title>Genome sequencing of Tanticharoenia sakaeratensis NBRC 103193.</title>
        <authorList>
            <person name="Azuma Y."/>
            <person name="Hadano H."/>
            <person name="Hirakawa H."/>
            <person name="Matsushita K."/>
        </authorList>
    </citation>
    <scope>NUCLEOTIDE SEQUENCE [LARGE SCALE GENOMIC DNA]</scope>
    <source>
        <strain evidence="11 12">NBRC 103193</strain>
    </source>
</reference>
<evidence type="ECO:0000256" key="1">
    <source>
        <dbReference type="ARBA" id="ARBA00001933"/>
    </source>
</evidence>
<keyword evidence="6 9" id="KW-0808">Transferase</keyword>
<dbReference type="UniPathway" id="UPA00031">
    <property type="reaction ID" value="UER00012"/>
</dbReference>
<gene>
    <name evidence="9" type="primary">hisC</name>
    <name evidence="11" type="ORF">Tasa_017_017</name>
</gene>
<keyword evidence="9" id="KW-0028">Amino-acid biosynthesis</keyword>
<dbReference type="Gene3D" id="3.40.640.10">
    <property type="entry name" value="Type I PLP-dependent aspartate aminotransferase-like (Major domain)"/>
    <property type="match status" value="1"/>
</dbReference>
<evidence type="ECO:0000256" key="8">
    <source>
        <dbReference type="ARBA" id="ARBA00047481"/>
    </source>
</evidence>